<reference evidence="1 2" key="1">
    <citation type="submission" date="2018-11" db="EMBL/GenBank/DDBJ databases">
        <authorList>
            <person name="Mardanov A.V."/>
            <person name="Ravin N.V."/>
            <person name="Dedysh S.N."/>
        </authorList>
    </citation>
    <scope>NUCLEOTIDE SEQUENCE [LARGE SCALE GENOMIC DNA]</scope>
    <source>
        <strain evidence="1 2">AF10</strain>
    </source>
</reference>
<protein>
    <submittedName>
        <fullName evidence="1">Uncharacterized protein</fullName>
    </submittedName>
</protein>
<dbReference type="EMBL" id="RDSM01000003">
    <property type="protein sequence ID" value="RXH54940.1"/>
    <property type="molecule type" value="Genomic_DNA"/>
</dbReference>
<name>A0A4Q0SY75_9BACT</name>
<sequence length="58" mass="6092">MFRTGLLDGFHVSDSSTAATHSGYASVCAAKRGICTAFGGVNERHSVLFKGGCGWRGR</sequence>
<dbReference type="AlphaFoldDB" id="A0A4Q0SY75"/>
<evidence type="ECO:0000313" key="1">
    <source>
        <dbReference type="EMBL" id="RXH54940.1"/>
    </source>
</evidence>
<accession>A0A4Q0SY75</accession>
<comment type="caution">
    <text evidence="1">The sequence shown here is derived from an EMBL/GenBank/DDBJ whole genome shotgun (WGS) entry which is preliminary data.</text>
</comment>
<dbReference type="Proteomes" id="UP000289437">
    <property type="component" value="Unassembled WGS sequence"/>
</dbReference>
<keyword evidence="2" id="KW-1185">Reference proteome</keyword>
<gene>
    <name evidence="1" type="ORF">GRAN_4044</name>
</gene>
<reference evidence="2" key="2">
    <citation type="submission" date="2019-02" db="EMBL/GenBank/DDBJ databases">
        <title>Granulicella sibirica sp. nov., a psychrotolerant acidobacterium isolated from an organic soil layer in forested tundra, West Siberia.</title>
        <authorList>
            <person name="Oshkin I.Y."/>
            <person name="Kulichevskaya I.S."/>
            <person name="Rijpstra W.I.C."/>
            <person name="Sinninghe Damste J.S."/>
            <person name="Rakitin A.L."/>
            <person name="Ravin N.V."/>
            <person name="Dedysh S.N."/>
        </authorList>
    </citation>
    <scope>NUCLEOTIDE SEQUENCE [LARGE SCALE GENOMIC DNA]</scope>
    <source>
        <strain evidence="2">AF10</strain>
    </source>
</reference>
<organism evidence="1 2">
    <name type="scientific">Granulicella sibirica</name>
    <dbReference type="NCBI Taxonomy" id="2479048"/>
    <lineage>
        <taxon>Bacteria</taxon>
        <taxon>Pseudomonadati</taxon>
        <taxon>Acidobacteriota</taxon>
        <taxon>Terriglobia</taxon>
        <taxon>Terriglobales</taxon>
        <taxon>Acidobacteriaceae</taxon>
        <taxon>Granulicella</taxon>
    </lineage>
</organism>
<evidence type="ECO:0000313" key="2">
    <source>
        <dbReference type="Proteomes" id="UP000289437"/>
    </source>
</evidence>
<proteinExistence type="predicted"/>